<sequence>MAPRADLAKIGREGFELIDEYFGRVPATRRPAVARPALPQAPCKAEQPPRKMREKLPVPVNCNQVARARGGVVITTWRAPK</sequence>
<dbReference type="Proteomes" id="UP000685013">
    <property type="component" value="Chromosome 17"/>
</dbReference>
<evidence type="ECO:0000313" key="3">
    <source>
        <dbReference type="Proteomes" id="UP000685013"/>
    </source>
</evidence>
<name>A0AAV6M4A2_9ROSI</name>
<gene>
    <name evidence="2" type="ORF">SDJN03_25721</name>
</gene>
<protein>
    <submittedName>
        <fullName evidence="2">Uncharacterized protein</fullName>
    </submittedName>
</protein>
<organism evidence="2 3">
    <name type="scientific">Cucurbita argyrosperma subsp. sororia</name>
    <dbReference type="NCBI Taxonomy" id="37648"/>
    <lineage>
        <taxon>Eukaryota</taxon>
        <taxon>Viridiplantae</taxon>
        <taxon>Streptophyta</taxon>
        <taxon>Embryophyta</taxon>
        <taxon>Tracheophyta</taxon>
        <taxon>Spermatophyta</taxon>
        <taxon>Magnoliopsida</taxon>
        <taxon>eudicotyledons</taxon>
        <taxon>Gunneridae</taxon>
        <taxon>Pentapetalae</taxon>
        <taxon>rosids</taxon>
        <taxon>fabids</taxon>
        <taxon>Cucurbitales</taxon>
        <taxon>Cucurbitaceae</taxon>
        <taxon>Cucurbiteae</taxon>
        <taxon>Cucurbita</taxon>
    </lineage>
</organism>
<evidence type="ECO:0000313" key="2">
    <source>
        <dbReference type="EMBL" id="KAG6575082.1"/>
    </source>
</evidence>
<accession>A0AAV6M4A2</accession>
<evidence type="ECO:0000256" key="1">
    <source>
        <dbReference type="SAM" id="MobiDB-lite"/>
    </source>
</evidence>
<reference evidence="2 3" key="1">
    <citation type="journal article" date="2021" name="Hortic Res">
        <title>The domestication of Cucurbita argyrosperma as revealed by the genome of its wild relative.</title>
        <authorList>
            <person name="Barrera-Redondo J."/>
            <person name="Sanchez-de la Vega G."/>
            <person name="Aguirre-Liguori J.A."/>
            <person name="Castellanos-Morales G."/>
            <person name="Gutierrez-Guerrero Y.T."/>
            <person name="Aguirre-Dugua X."/>
            <person name="Aguirre-Planter E."/>
            <person name="Tenaillon M.I."/>
            <person name="Lira-Saade R."/>
            <person name="Eguiarte L.E."/>
        </authorList>
    </citation>
    <scope>NUCLEOTIDE SEQUENCE [LARGE SCALE GENOMIC DNA]</scope>
    <source>
        <strain evidence="2">JBR-2021</strain>
    </source>
</reference>
<proteinExistence type="predicted"/>
<dbReference type="AlphaFoldDB" id="A0AAV6M4A2"/>
<dbReference type="EMBL" id="JAGKQH010000017">
    <property type="protein sequence ID" value="KAG6575082.1"/>
    <property type="molecule type" value="Genomic_DNA"/>
</dbReference>
<feature type="region of interest" description="Disordered" evidence="1">
    <location>
        <begin position="36"/>
        <end position="56"/>
    </location>
</feature>
<comment type="caution">
    <text evidence="2">The sequence shown here is derived from an EMBL/GenBank/DDBJ whole genome shotgun (WGS) entry which is preliminary data.</text>
</comment>
<keyword evidence="3" id="KW-1185">Reference proteome</keyword>
<feature type="non-terminal residue" evidence="2">
    <location>
        <position position="1"/>
    </location>
</feature>
<feature type="compositionally biased region" description="Basic and acidic residues" evidence="1">
    <location>
        <begin position="47"/>
        <end position="56"/>
    </location>
</feature>